<evidence type="ECO:0000256" key="1">
    <source>
        <dbReference type="SAM" id="SignalP"/>
    </source>
</evidence>
<feature type="signal peptide" evidence="1">
    <location>
        <begin position="1"/>
        <end position="24"/>
    </location>
</feature>
<evidence type="ECO:0000259" key="2">
    <source>
        <dbReference type="Pfam" id="PF05229"/>
    </source>
</evidence>
<dbReference type="Pfam" id="PF05229">
    <property type="entry name" value="SCPU"/>
    <property type="match status" value="1"/>
</dbReference>
<dbReference type="EMBL" id="CP139472">
    <property type="protein sequence ID" value="WPU48160.1"/>
    <property type="molecule type" value="Genomic_DNA"/>
</dbReference>
<evidence type="ECO:0000313" key="4">
    <source>
        <dbReference type="Proteomes" id="UP001322512"/>
    </source>
</evidence>
<dbReference type="SMART" id="SM00972">
    <property type="entry name" value="SCPU"/>
    <property type="match status" value="1"/>
</dbReference>
<protein>
    <submittedName>
        <fullName evidence="3">Spore coat U domain-containing protein</fullName>
    </submittedName>
</protein>
<dbReference type="PANTHER" id="PTHR37089">
    <property type="entry name" value="PROTEIN U-RELATED"/>
    <property type="match status" value="1"/>
</dbReference>
<accession>A0ABZ0TBK1</accession>
<reference evidence="3 4" key="1">
    <citation type="submission" date="2023-11" db="EMBL/GenBank/DDBJ databases">
        <title>MicrobeMod: A computational toolkit for identifying prokaryotic methylation and restriction-modification with nanopore sequencing.</title>
        <authorList>
            <person name="Crits-Christoph A."/>
            <person name="Kang S.C."/>
            <person name="Lee H."/>
            <person name="Ostrov N."/>
        </authorList>
    </citation>
    <scope>NUCLEOTIDE SEQUENCE [LARGE SCALE GENOMIC DNA]</scope>
    <source>
        <strain evidence="3 4">ATCC 33173</strain>
    </source>
</reference>
<dbReference type="Proteomes" id="UP001322512">
    <property type="component" value="Chromosome"/>
</dbReference>
<keyword evidence="4" id="KW-1185">Reference proteome</keyword>
<feature type="chain" id="PRO_5046684604" evidence="1">
    <location>
        <begin position="25"/>
        <end position="188"/>
    </location>
</feature>
<organism evidence="3 4">
    <name type="scientific">Halomonas elongata (strain ATCC 33173 / DSM 2581 / NBRC 15536 / NCIMB 2198 / 1H9)</name>
    <dbReference type="NCBI Taxonomy" id="768066"/>
    <lineage>
        <taxon>Bacteria</taxon>
        <taxon>Pseudomonadati</taxon>
        <taxon>Pseudomonadota</taxon>
        <taxon>Gammaproteobacteria</taxon>
        <taxon>Oceanospirillales</taxon>
        <taxon>Halomonadaceae</taxon>
        <taxon>Halomonas</taxon>
    </lineage>
</organism>
<dbReference type="InterPro" id="IPR053167">
    <property type="entry name" value="Spore_coat_component"/>
</dbReference>
<proteinExistence type="predicted"/>
<name>A0ABZ0TBK1_HALED</name>
<feature type="domain" description="Spore coat protein U/FanG" evidence="2">
    <location>
        <begin position="36"/>
        <end position="185"/>
    </location>
</feature>
<evidence type="ECO:0000313" key="3">
    <source>
        <dbReference type="EMBL" id="WPU48160.1"/>
    </source>
</evidence>
<sequence length="188" mass="19154">MKMNQYVLCGIVSAVAGFSTLANAQTAPTVPTGESTGEIQVKATVLEGCAINATSNAGDAWGVLDFGQTSGLWNNPINAKVSNNQNGGDLAVTCSGGVESFTFSIDGGLNASGTARQIANSDASKTLPYNVYQDAAHSQEYGIGDPVTFAVSDGQSVDVPIFGVLEANTGTAATAGAYTDTLRATLEF</sequence>
<keyword evidence="1" id="KW-0732">Signal</keyword>
<dbReference type="InterPro" id="IPR007893">
    <property type="entry name" value="Spore_coat_U/FanG"/>
</dbReference>
<gene>
    <name evidence="3" type="ORF">SR933_04530</name>
</gene>
<dbReference type="PANTHER" id="PTHR37089:SF3">
    <property type="entry name" value="EXPORTED PROTEIN"/>
    <property type="match status" value="1"/>
</dbReference>
<dbReference type="GeneID" id="91009436"/>
<dbReference type="RefSeq" id="WP_109637358.1">
    <property type="nucleotide sequence ID" value="NC_014532.2"/>
</dbReference>